<feature type="compositionally biased region" description="Basic and acidic residues" evidence="1">
    <location>
        <begin position="9"/>
        <end position="24"/>
    </location>
</feature>
<evidence type="ECO:0000313" key="2">
    <source>
        <dbReference type="EMBL" id="KIO16239.1"/>
    </source>
</evidence>
<protein>
    <submittedName>
        <fullName evidence="2">Uncharacterized protein</fullName>
    </submittedName>
</protein>
<reference evidence="3" key="2">
    <citation type="submission" date="2015-01" db="EMBL/GenBank/DDBJ databases">
        <title>Evolutionary Origins and Diversification of the Mycorrhizal Mutualists.</title>
        <authorList>
            <consortium name="DOE Joint Genome Institute"/>
            <consortium name="Mycorrhizal Genomics Consortium"/>
            <person name="Kohler A."/>
            <person name="Kuo A."/>
            <person name="Nagy L.G."/>
            <person name="Floudas D."/>
            <person name="Copeland A."/>
            <person name="Barry K.W."/>
            <person name="Cichocki N."/>
            <person name="Veneault-Fourrey C."/>
            <person name="LaButti K."/>
            <person name="Lindquist E.A."/>
            <person name="Lipzen A."/>
            <person name="Lundell T."/>
            <person name="Morin E."/>
            <person name="Murat C."/>
            <person name="Riley R."/>
            <person name="Ohm R."/>
            <person name="Sun H."/>
            <person name="Tunlid A."/>
            <person name="Henrissat B."/>
            <person name="Grigoriev I.V."/>
            <person name="Hibbett D.S."/>
            <person name="Martin F."/>
        </authorList>
    </citation>
    <scope>NUCLEOTIDE SEQUENCE [LARGE SCALE GENOMIC DNA]</scope>
    <source>
        <strain evidence="3">MUT 4182</strain>
    </source>
</reference>
<organism evidence="2 3">
    <name type="scientific">Tulasnella calospora MUT 4182</name>
    <dbReference type="NCBI Taxonomy" id="1051891"/>
    <lineage>
        <taxon>Eukaryota</taxon>
        <taxon>Fungi</taxon>
        <taxon>Dikarya</taxon>
        <taxon>Basidiomycota</taxon>
        <taxon>Agaricomycotina</taxon>
        <taxon>Agaricomycetes</taxon>
        <taxon>Cantharellales</taxon>
        <taxon>Tulasnellaceae</taxon>
        <taxon>Tulasnella</taxon>
    </lineage>
</organism>
<name>A0A0C3Q1U2_9AGAM</name>
<evidence type="ECO:0000256" key="1">
    <source>
        <dbReference type="SAM" id="MobiDB-lite"/>
    </source>
</evidence>
<feature type="region of interest" description="Disordered" evidence="1">
    <location>
        <begin position="1"/>
        <end position="24"/>
    </location>
</feature>
<evidence type="ECO:0000313" key="3">
    <source>
        <dbReference type="Proteomes" id="UP000054248"/>
    </source>
</evidence>
<accession>A0A0C3Q1U2</accession>
<keyword evidence="3" id="KW-1185">Reference proteome</keyword>
<reference evidence="2 3" key="1">
    <citation type="submission" date="2014-04" db="EMBL/GenBank/DDBJ databases">
        <authorList>
            <consortium name="DOE Joint Genome Institute"/>
            <person name="Kuo A."/>
            <person name="Girlanda M."/>
            <person name="Perotto S."/>
            <person name="Kohler A."/>
            <person name="Nagy L.G."/>
            <person name="Floudas D."/>
            <person name="Copeland A."/>
            <person name="Barry K.W."/>
            <person name="Cichocki N."/>
            <person name="Veneault-Fourrey C."/>
            <person name="LaButti K."/>
            <person name="Lindquist E.A."/>
            <person name="Lipzen A."/>
            <person name="Lundell T."/>
            <person name="Morin E."/>
            <person name="Murat C."/>
            <person name="Sun H."/>
            <person name="Tunlid A."/>
            <person name="Henrissat B."/>
            <person name="Grigoriev I.V."/>
            <person name="Hibbett D.S."/>
            <person name="Martin F."/>
            <person name="Nordberg H.P."/>
            <person name="Cantor M.N."/>
            <person name="Hua S.X."/>
        </authorList>
    </citation>
    <scope>NUCLEOTIDE SEQUENCE [LARGE SCALE GENOMIC DNA]</scope>
    <source>
        <strain evidence="2 3">MUT 4182</strain>
    </source>
</reference>
<gene>
    <name evidence="2" type="ORF">M407DRAFT_247033</name>
</gene>
<dbReference type="Proteomes" id="UP000054248">
    <property type="component" value="Unassembled WGS sequence"/>
</dbReference>
<dbReference type="AlphaFoldDB" id="A0A0C3Q1U2"/>
<dbReference type="EMBL" id="KN823623">
    <property type="protein sequence ID" value="KIO16239.1"/>
    <property type="molecule type" value="Genomic_DNA"/>
</dbReference>
<dbReference type="HOGENOM" id="CLU_2962620_0_0_1"/>
<proteinExistence type="predicted"/>
<sequence length="59" mass="6811">MDSITTVEKGNKDGSQEQMHRQEEMVDSKIYAPFLTRGHLSFQRGRLQSSRCRAQVHTC</sequence>